<proteinExistence type="predicted"/>
<dbReference type="PANTHER" id="PTHR11614">
    <property type="entry name" value="PHOSPHOLIPASE-RELATED"/>
    <property type="match status" value="1"/>
</dbReference>
<gene>
    <name evidence="2" type="ORF">AQUCO_02700222v1</name>
</gene>
<keyword evidence="3" id="KW-1185">Reference proteome</keyword>
<dbReference type="AlphaFoldDB" id="A0A2G5D5S4"/>
<dbReference type="PRINTS" id="PR00111">
    <property type="entry name" value="ABHYDROLASE"/>
</dbReference>
<dbReference type="InParanoid" id="A0A2G5D5S4"/>
<dbReference type="InterPro" id="IPR022742">
    <property type="entry name" value="Hydrolase_4"/>
</dbReference>
<dbReference type="Gene3D" id="3.40.50.1820">
    <property type="entry name" value="alpha/beta hydrolase"/>
    <property type="match status" value="1"/>
</dbReference>
<evidence type="ECO:0000313" key="2">
    <source>
        <dbReference type="EMBL" id="PIA38870.1"/>
    </source>
</evidence>
<evidence type="ECO:0000259" key="1">
    <source>
        <dbReference type="Pfam" id="PF12146"/>
    </source>
</evidence>
<dbReference type="SUPFAM" id="SSF53474">
    <property type="entry name" value="alpha/beta-Hydrolases"/>
    <property type="match status" value="1"/>
</dbReference>
<dbReference type="Pfam" id="PF12146">
    <property type="entry name" value="Hydrolase_4"/>
    <property type="match status" value="1"/>
</dbReference>
<dbReference type="InterPro" id="IPR029058">
    <property type="entry name" value="AB_hydrolase_fold"/>
</dbReference>
<accession>A0A2G5D5S4</accession>
<dbReference type="InterPro" id="IPR000073">
    <property type="entry name" value="AB_hydrolase_1"/>
</dbReference>
<dbReference type="STRING" id="218851.A0A2G5D5S4"/>
<protein>
    <recommendedName>
        <fullName evidence="1">Serine aminopeptidase S33 domain-containing protein</fullName>
    </recommendedName>
</protein>
<organism evidence="2 3">
    <name type="scientific">Aquilegia coerulea</name>
    <name type="common">Rocky mountain columbine</name>
    <dbReference type="NCBI Taxonomy" id="218851"/>
    <lineage>
        <taxon>Eukaryota</taxon>
        <taxon>Viridiplantae</taxon>
        <taxon>Streptophyta</taxon>
        <taxon>Embryophyta</taxon>
        <taxon>Tracheophyta</taxon>
        <taxon>Spermatophyta</taxon>
        <taxon>Magnoliopsida</taxon>
        <taxon>Ranunculales</taxon>
        <taxon>Ranunculaceae</taxon>
        <taxon>Thalictroideae</taxon>
        <taxon>Aquilegia</taxon>
    </lineage>
</organism>
<dbReference type="OrthoDB" id="2498029at2759"/>
<feature type="domain" description="Serine aminopeptidase S33" evidence="1">
    <location>
        <begin position="34"/>
        <end position="273"/>
    </location>
</feature>
<dbReference type="FunCoup" id="A0A2G5D5S4">
    <property type="interactions" value="447"/>
</dbReference>
<sequence>MAQNIVGGIKYEEEFILNSRGLKLFTCKWVPVNQEPKALIFICHGYAMECSISMKDTGIRLAKAGFAVHGIDYEGHGKSAGLHGYIPSFNDLVEDCSNHFTSICERKENKRKQRFLLGESMGGAVVLILHRKKPNYWDGAVLVAPMCKIADDMKPPAVVVNLLTFLCKVIPTWKIIPTQDIIDIAIKEPQRREEVRSNAYCYKGKPRLKTGNELLKVSLDIEQNLQQVNLPFMIVHGGDDKVTDPAISKLLFESASSTDKTFKLYSGMWHALTSGEPLENINIVFSDIIDWLDERAAFGNSRLEREQKGEYDTFPVIQQEKKTILKPGLTAGYL</sequence>
<dbReference type="EMBL" id="KZ305044">
    <property type="protein sequence ID" value="PIA38870.1"/>
    <property type="molecule type" value="Genomic_DNA"/>
</dbReference>
<name>A0A2G5D5S4_AQUCA</name>
<dbReference type="InterPro" id="IPR051044">
    <property type="entry name" value="MAG_DAG_Lipase"/>
</dbReference>
<evidence type="ECO:0000313" key="3">
    <source>
        <dbReference type="Proteomes" id="UP000230069"/>
    </source>
</evidence>
<dbReference type="FunFam" id="3.40.50.1820:FF:000036">
    <property type="entry name" value="Alpha/beta-Hydrolases superfamily protein"/>
    <property type="match status" value="1"/>
</dbReference>
<dbReference type="Proteomes" id="UP000230069">
    <property type="component" value="Unassembled WGS sequence"/>
</dbReference>
<reference evidence="2 3" key="1">
    <citation type="submission" date="2017-09" db="EMBL/GenBank/DDBJ databases">
        <title>WGS assembly of Aquilegia coerulea Goldsmith.</title>
        <authorList>
            <person name="Hodges S."/>
            <person name="Kramer E."/>
            <person name="Nordborg M."/>
            <person name="Tomkins J."/>
            <person name="Borevitz J."/>
            <person name="Derieg N."/>
            <person name="Yan J."/>
            <person name="Mihaltcheva S."/>
            <person name="Hayes R.D."/>
            <person name="Rokhsar D."/>
        </authorList>
    </citation>
    <scope>NUCLEOTIDE SEQUENCE [LARGE SCALE GENOMIC DNA]</scope>
    <source>
        <strain evidence="3">cv. Goldsmith</strain>
    </source>
</reference>